<evidence type="ECO:0008006" key="3">
    <source>
        <dbReference type="Google" id="ProtNLM"/>
    </source>
</evidence>
<dbReference type="AlphaFoldDB" id="A0A8J3CQP1"/>
<dbReference type="Proteomes" id="UP000634004">
    <property type="component" value="Unassembled WGS sequence"/>
</dbReference>
<dbReference type="Gene3D" id="2.60.120.650">
    <property type="entry name" value="Cupin"/>
    <property type="match status" value="1"/>
</dbReference>
<evidence type="ECO:0000313" key="1">
    <source>
        <dbReference type="EMBL" id="GHA92734.1"/>
    </source>
</evidence>
<dbReference type="EMBL" id="BMZH01000005">
    <property type="protein sequence ID" value="GHA92734.1"/>
    <property type="molecule type" value="Genomic_DNA"/>
</dbReference>
<keyword evidence="2" id="KW-1185">Reference proteome</keyword>
<accession>A0A8J3CQP1</accession>
<gene>
    <name evidence="1" type="ORF">GCM10009069_14700</name>
</gene>
<proteinExistence type="predicted"/>
<evidence type="ECO:0000313" key="2">
    <source>
        <dbReference type="Proteomes" id="UP000634004"/>
    </source>
</evidence>
<protein>
    <recommendedName>
        <fullName evidence="3">JmjC domain-containing protein</fullName>
    </recommendedName>
</protein>
<reference evidence="1" key="2">
    <citation type="submission" date="2020-09" db="EMBL/GenBank/DDBJ databases">
        <authorList>
            <person name="Sun Q."/>
            <person name="Kim S."/>
        </authorList>
    </citation>
    <scope>NUCLEOTIDE SEQUENCE</scope>
    <source>
        <strain evidence="1">KCTC 32513</strain>
    </source>
</reference>
<organism evidence="1 2">
    <name type="scientific">Algimonas arctica</name>
    <dbReference type="NCBI Taxonomy" id="1479486"/>
    <lineage>
        <taxon>Bacteria</taxon>
        <taxon>Pseudomonadati</taxon>
        <taxon>Pseudomonadota</taxon>
        <taxon>Alphaproteobacteria</taxon>
        <taxon>Maricaulales</taxon>
        <taxon>Robiginitomaculaceae</taxon>
        <taxon>Algimonas</taxon>
    </lineage>
</organism>
<dbReference type="SUPFAM" id="SSF51197">
    <property type="entry name" value="Clavaminate synthase-like"/>
    <property type="match status" value="1"/>
</dbReference>
<sequence>MTSLDAAATIMDADIVETPETEAPEPVAATILDGWSEEQTASFQKDILTFRHRLEDTGLFTDAALIDLLERHPANMLDVCTMGATNDPLYPNKFRTGDFRDASAADLLAAAKAGCIWINARKAMNIHADYNAVLKRMYGDLSEATGNRAFNANGGILISSPVARVPYHFDKTEVILWHVRGQKTVHVWPVSQDFIPDRAVEATLTNMIEDDLPYTAAFEDHSTVLKLQPGQGATWPLNAPHRVDNETFCVSVTTEYSTTESATKNAAMMTNATLRRYFGMNPLYERDGAVARRLKSIAGRVIRKTPLAVNTTGTDMVTFKIDASVEGYVVNVEPFERNF</sequence>
<comment type="caution">
    <text evidence="1">The sequence shown here is derived from an EMBL/GenBank/DDBJ whole genome shotgun (WGS) entry which is preliminary data.</text>
</comment>
<name>A0A8J3CQP1_9PROT</name>
<dbReference type="RefSeq" id="WP_189496988.1">
    <property type="nucleotide sequence ID" value="NZ_BMZH01000005.1"/>
</dbReference>
<reference evidence="1" key="1">
    <citation type="journal article" date="2014" name="Int. J. Syst. Evol. Microbiol.">
        <title>Complete genome sequence of Corynebacterium casei LMG S-19264T (=DSM 44701T), isolated from a smear-ripened cheese.</title>
        <authorList>
            <consortium name="US DOE Joint Genome Institute (JGI-PGF)"/>
            <person name="Walter F."/>
            <person name="Albersmeier A."/>
            <person name="Kalinowski J."/>
            <person name="Ruckert C."/>
        </authorList>
    </citation>
    <scope>NUCLEOTIDE SEQUENCE</scope>
    <source>
        <strain evidence="1">KCTC 32513</strain>
    </source>
</reference>